<evidence type="ECO:0000313" key="5">
    <source>
        <dbReference type="Proteomes" id="UP000561417"/>
    </source>
</evidence>
<dbReference type="Gene3D" id="3.30.160.390">
    <property type="entry name" value="Integrase, DNA-binding domain"/>
    <property type="match status" value="1"/>
</dbReference>
<organism evidence="4 5">
    <name type="scientific">Bartonella callosciuri</name>
    <dbReference type="NCBI Taxonomy" id="686223"/>
    <lineage>
        <taxon>Bacteria</taxon>
        <taxon>Pseudomonadati</taxon>
        <taxon>Pseudomonadota</taxon>
        <taxon>Alphaproteobacteria</taxon>
        <taxon>Hyphomicrobiales</taxon>
        <taxon>Bartonellaceae</taxon>
        <taxon>Bartonella</taxon>
    </lineage>
</organism>
<dbReference type="Pfam" id="PF13356">
    <property type="entry name" value="Arm-DNA-bind_3"/>
    <property type="match status" value="1"/>
</dbReference>
<dbReference type="InterPro" id="IPR038488">
    <property type="entry name" value="Integrase_DNA-bd_sf"/>
</dbReference>
<comment type="similarity">
    <text evidence="1">Belongs to the 'phage' integrase family.</text>
</comment>
<dbReference type="InterPro" id="IPR050808">
    <property type="entry name" value="Phage_Integrase"/>
</dbReference>
<dbReference type="InterPro" id="IPR025166">
    <property type="entry name" value="Integrase_DNA_bind_dom"/>
</dbReference>
<name>A0A840NRQ2_9HYPH</name>
<evidence type="ECO:0000256" key="1">
    <source>
        <dbReference type="ARBA" id="ARBA00008857"/>
    </source>
</evidence>
<keyword evidence="5" id="KW-1185">Reference proteome</keyword>
<sequence>MNHLNARAVATLGASKYNDGAGLLLHQRKDGGAQWLYRYTIHERRREMGLGALKDISLKQARETATQWRAVLREGRDPIKEREKQKREAISNLHYLKWYRFGCF</sequence>
<dbReference type="PANTHER" id="PTHR30629">
    <property type="entry name" value="PROPHAGE INTEGRASE"/>
    <property type="match status" value="1"/>
</dbReference>
<dbReference type="AlphaFoldDB" id="A0A840NRQ2"/>
<feature type="domain" description="Integrase DNA-binding" evidence="3">
    <location>
        <begin position="8"/>
        <end position="85"/>
    </location>
</feature>
<evidence type="ECO:0000259" key="3">
    <source>
        <dbReference type="Pfam" id="PF13356"/>
    </source>
</evidence>
<comment type="caution">
    <text evidence="4">The sequence shown here is derived from an EMBL/GenBank/DDBJ whole genome shotgun (WGS) entry which is preliminary data.</text>
</comment>
<evidence type="ECO:0000256" key="2">
    <source>
        <dbReference type="ARBA" id="ARBA00022908"/>
    </source>
</evidence>
<accession>A0A840NRQ2</accession>
<dbReference type="EMBL" id="JACHIM010000020">
    <property type="protein sequence ID" value="MBB5074510.1"/>
    <property type="molecule type" value="Genomic_DNA"/>
</dbReference>
<reference evidence="4 5" key="1">
    <citation type="submission" date="2020-08" db="EMBL/GenBank/DDBJ databases">
        <title>Genomic Encyclopedia of Type Strains, Phase IV (KMG-IV): sequencing the most valuable type-strain genomes for metagenomic binning, comparative biology and taxonomic classification.</title>
        <authorList>
            <person name="Goeker M."/>
        </authorList>
    </citation>
    <scope>NUCLEOTIDE SEQUENCE [LARGE SCALE GENOMIC DNA]</scope>
    <source>
        <strain evidence="4 5">DSM 28538</strain>
    </source>
</reference>
<dbReference type="PANTHER" id="PTHR30629:SF2">
    <property type="entry name" value="PROPHAGE INTEGRASE INTS-RELATED"/>
    <property type="match status" value="1"/>
</dbReference>
<dbReference type="Proteomes" id="UP000561417">
    <property type="component" value="Unassembled WGS sequence"/>
</dbReference>
<protein>
    <recommendedName>
        <fullName evidence="3">Integrase DNA-binding domain-containing protein</fullName>
    </recommendedName>
</protein>
<evidence type="ECO:0000313" key="4">
    <source>
        <dbReference type="EMBL" id="MBB5074510.1"/>
    </source>
</evidence>
<gene>
    <name evidence="4" type="ORF">HNQ69_001662</name>
</gene>
<proteinExistence type="inferred from homology"/>
<dbReference type="GO" id="GO:0015074">
    <property type="term" value="P:DNA integration"/>
    <property type="evidence" value="ECO:0007669"/>
    <property type="project" value="UniProtKB-KW"/>
</dbReference>
<keyword evidence="2" id="KW-0229">DNA integration</keyword>